<accession>A0A4V6DAI7</accession>
<evidence type="ECO:0000313" key="3">
    <source>
        <dbReference type="Proteomes" id="UP000298652"/>
    </source>
</evidence>
<feature type="compositionally biased region" description="Low complexity" evidence="1">
    <location>
        <begin position="179"/>
        <end position="188"/>
    </location>
</feature>
<name>A0A4V6DAI7_SETVI</name>
<gene>
    <name evidence="2" type="ORF">SEVIR_3G415601v2</name>
</gene>
<dbReference type="AlphaFoldDB" id="A0A4V6DAI7"/>
<sequence>MPDARPQNPSQVCAAAAAATARCSSSPAAGSGIGFPKLAGGAWTCCLADGPNPFGGPLKRSGSLAQVDGPSLGPESLVVRSSYQGRSLWIQRLQRPQARTVNEIPSPTDGVSFTIHHGHAAPRRCRSAFRVAGGGDQIAGGEGLSTRRSMWSAEYMRTSPGRTGRGVWPRSAARTGAAAAGGSVSHASGGRGSGQNVMVPGLTKLRIRTCHSPQRRRPPCFWLATERHSAALLLDMAPPVAVATPCAGTPTCISRRRRPQRRCSQQSLFILMYLVQSQCRNDRMPSSPAPVPASAFHCRWIDRWFGALQLCPCGL</sequence>
<dbReference type="Gramene" id="TKW29736">
    <property type="protein sequence ID" value="TKW29736"/>
    <property type="gene ID" value="SEVIR_3G415601v2"/>
</dbReference>
<proteinExistence type="predicted"/>
<protein>
    <submittedName>
        <fullName evidence="2">Uncharacterized protein</fullName>
    </submittedName>
</protein>
<evidence type="ECO:0000256" key="1">
    <source>
        <dbReference type="SAM" id="MobiDB-lite"/>
    </source>
</evidence>
<keyword evidence="3" id="KW-1185">Reference proteome</keyword>
<evidence type="ECO:0000313" key="2">
    <source>
        <dbReference type="EMBL" id="TKW29736.1"/>
    </source>
</evidence>
<reference evidence="2" key="1">
    <citation type="submission" date="2019-03" db="EMBL/GenBank/DDBJ databases">
        <title>WGS assembly of Setaria viridis.</title>
        <authorList>
            <person name="Huang P."/>
            <person name="Jenkins J."/>
            <person name="Grimwood J."/>
            <person name="Barry K."/>
            <person name="Healey A."/>
            <person name="Mamidi S."/>
            <person name="Sreedasyam A."/>
            <person name="Shu S."/>
            <person name="Feldman M."/>
            <person name="Wu J."/>
            <person name="Yu Y."/>
            <person name="Chen C."/>
            <person name="Johnson J."/>
            <person name="Rokhsar D."/>
            <person name="Baxter I."/>
            <person name="Schmutz J."/>
            <person name="Brutnell T."/>
            <person name="Kellogg E."/>
        </authorList>
    </citation>
    <scope>NUCLEOTIDE SEQUENCE [LARGE SCALE GENOMIC DNA]</scope>
</reference>
<feature type="region of interest" description="Disordered" evidence="1">
    <location>
        <begin position="179"/>
        <end position="198"/>
    </location>
</feature>
<organism evidence="2 3">
    <name type="scientific">Setaria viridis</name>
    <name type="common">Green bristlegrass</name>
    <name type="synonym">Setaria italica subsp. viridis</name>
    <dbReference type="NCBI Taxonomy" id="4556"/>
    <lineage>
        <taxon>Eukaryota</taxon>
        <taxon>Viridiplantae</taxon>
        <taxon>Streptophyta</taxon>
        <taxon>Embryophyta</taxon>
        <taxon>Tracheophyta</taxon>
        <taxon>Spermatophyta</taxon>
        <taxon>Magnoliopsida</taxon>
        <taxon>Liliopsida</taxon>
        <taxon>Poales</taxon>
        <taxon>Poaceae</taxon>
        <taxon>PACMAD clade</taxon>
        <taxon>Panicoideae</taxon>
        <taxon>Panicodae</taxon>
        <taxon>Paniceae</taxon>
        <taxon>Cenchrinae</taxon>
        <taxon>Setaria</taxon>
    </lineage>
</organism>
<dbReference type="Proteomes" id="UP000298652">
    <property type="component" value="Chromosome 3"/>
</dbReference>
<dbReference type="EMBL" id="CM016554">
    <property type="protein sequence ID" value="TKW29736.1"/>
    <property type="molecule type" value="Genomic_DNA"/>
</dbReference>